<comment type="caution">
    <text evidence="3">The sequence shown here is derived from an EMBL/GenBank/DDBJ whole genome shotgun (WGS) entry which is preliminary data.</text>
</comment>
<dbReference type="EMBL" id="VDLU01000001">
    <property type="protein sequence ID" value="TNJ29485.1"/>
    <property type="molecule type" value="Genomic_DNA"/>
</dbReference>
<sequence length="160" mass="17730">MSAEAPSHGIHDTHGGRDGSRHEPVAPAHGRQYDHNPANPSYGERKGGFGKGGENETDPTAILRGDSQDEVELAEEVAKPQERMTYAERLKKEQQDAIKQHEEAMETAQDFSEYMAQHADRFAITATTVKKVARQEKLPADLLALGPKNPSKRKEQHPLI</sequence>
<dbReference type="VEuPathDB" id="GiardiaDB:GMRT_10222"/>
<dbReference type="Proteomes" id="UP000315496">
    <property type="component" value="Chromosome 1"/>
</dbReference>
<gene>
    <name evidence="3" type="ORF">GMRT_10222</name>
</gene>
<organism evidence="3 4">
    <name type="scientific">Giardia muris</name>
    <dbReference type="NCBI Taxonomy" id="5742"/>
    <lineage>
        <taxon>Eukaryota</taxon>
        <taxon>Metamonada</taxon>
        <taxon>Diplomonadida</taxon>
        <taxon>Hexamitidae</taxon>
        <taxon>Giardiinae</taxon>
        <taxon>Giardia</taxon>
    </lineage>
</organism>
<dbReference type="AlphaFoldDB" id="A0A4Z1SXD9"/>
<accession>A0A4Z1SXD9</accession>
<evidence type="ECO:0000313" key="4">
    <source>
        <dbReference type="Proteomes" id="UP000315496"/>
    </source>
</evidence>
<keyword evidence="1" id="KW-0175">Coiled coil</keyword>
<evidence type="ECO:0000256" key="1">
    <source>
        <dbReference type="SAM" id="Coils"/>
    </source>
</evidence>
<feature type="region of interest" description="Disordered" evidence="2">
    <location>
        <begin position="1"/>
        <end position="70"/>
    </location>
</feature>
<name>A0A4Z1SXD9_GIAMU</name>
<feature type="coiled-coil region" evidence="1">
    <location>
        <begin position="84"/>
        <end position="111"/>
    </location>
</feature>
<evidence type="ECO:0000256" key="2">
    <source>
        <dbReference type="SAM" id="MobiDB-lite"/>
    </source>
</evidence>
<feature type="compositionally biased region" description="Basic and acidic residues" evidence="2">
    <location>
        <begin position="9"/>
        <end position="24"/>
    </location>
</feature>
<reference evidence="3 4" key="1">
    <citation type="submission" date="2019-05" db="EMBL/GenBank/DDBJ databases">
        <title>The compact genome of Giardia muris reveals important steps in the evolution of intestinal protozoan parasites.</title>
        <authorList>
            <person name="Xu F."/>
            <person name="Jimenez-Gonzalez A."/>
            <person name="Einarsson E."/>
            <person name="Astvaldsson A."/>
            <person name="Peirasmaki D."/>
            <person name="Eckmann L."/>
            <person name="Andersson J.O."/>
            <person name="Svard S.G."/>
            <person name="Jerlstrom-Hultqvist J."/>
        </authorList>
    </citation>
    <scope>NUCLEOTIDE SEQUENCE [LARGE SCALE GENOMIC DNA]</scope>
    <source>
        <strain evidence="3 4">Roberts-Thomson</strain>
    </source>
</reference>
<evidence type="ECO:0000313" key="3">
    <source>
        <dbReference type="EMBL" id="TNJ29485.1"/>
    </source>
</evidence>
<proteinExistence type="predicted"/>
<protein>
    <submittedName>
        <fullName evidence="3">Uncharacterized protein</fullName>
    </submittedName>
</protein>
<keyword evidence="4" id="KW-1185">Reference proteome</keyword>